<reference evidence="2 3" key="1">
    <citation type="journal article" date="2018" name="Sci. Rep.">
        <title>Genomic signatures of local adaptation to the degree of environmental predictability in rotifers.</title>
        <authorList>
            <person name="Franch-Gras L."/>
            <person name="Hahn C."/>
            <person name="Garcia-Roger E.M."/>
            <person name="Carmona M.J."/>
            <person name="Serra M."/>
            <person name="Gomez A."/>
        </authorList>
    </citation>
    <scope>NUCLEOTIDE SEQUENCE [LARGE SCALE GENOMIC DNA]</scope>
    <source>
        <strain evidence="2">HYR1</strain>
    </source>
</reference>
<keyword evidence="3" id="KW-1185">Reference proteome</keyword>
<proteinExistence type="predicted"/>
<accession>A0A3M7PGX6</accession>
<name>A0A3M7PGX6_BRAPC</name>
<comment type="caution">
    <text evidence="2">The sequence shown here is derived from an EMBL/GenBank/DDBJ whole genome shotgun (WGS) entry which is preliminary data.</text>
</comment>
<gene>
    <name evidence="2" type="ORF">BpHYR1_045440</name>
</gene>
<organism evidence="2 3">
    <name type="scientific">Brachionus plicatilis</name>
    <name type="common">Marine rotifer</name>
    <name type="synonym">Brachionus muelleri</name>
    <dbReference type="NCBI Taxonomy" id="10195"/>
    <lineage>
        <taxon>Eukaryota</taxon>
        <taxon>Metazoa</taxon>
        <taxon>Spiralia</taxon>
        <taxon>Gnathifera</taxon>
        <taxon>Rotifera</taxon>
        <taxon>Eurotatoria</taxon>
        <taxon>Monogononta</taxon>
        <taxon>Pseudotrocha</taxon>
        <taxon>Ploima</taxon>
        <taxon>Brachionidae</taxon>
        <taxon>Brachionus</taxon>
    </lineage>
</organism>
<evidence type="ECO:0000313" key="2">
    <source>
        <dbReference type="EMBL" id="RMZ98375.1"/>
    </source>
</evidence>
<dbReference type="EMBL" id="REGN01010815">
    <property type="protein sequence ID" value="RMZ98375.1"/>
    <property type="molecule type" value="Genomic_DNA"/>
</dbReference>
<sequence length="190" mass="21021">MMNTEIEAQMCRSSVPRSQSPPSSSSCIKSHSSVLASLNSSSQQNLNVDLQSTNARDISFCIIGITDTLFDEISVVALDGYQIFRKDRTGNKSAGGVCLYNKSNVEAFSSLVLYSDFIAMSEDLTNNVLQKALTLGVDRISTPIFATLSVKPQLFVNRWRVRPLNSKTPWCNYEIASSRRVAQKEQHCNA</sequence>
<dbReference type="AlphaFoldDB" id="A0A3M7PGX6"/>
<feature type="region of interest" description="Disordered" evidence="1">
    <location>
        <begin position="1"/>
        <end position="28"/>
    </location>
</feature>
<feature type="compositionally biased region" description="Low complexity" evidence="1">
    <location>
        <begin position="13"/>
        <end position="28"/>
    </location>
</feature>
<evidence type="ECO:0000256" key="1">
    <source>
        <dbReference type="SAM" id="MobiDB-lite"/>
    </source>
</evidence>
<evidence type="ECO:0000313" key="3">
    <source>
        <dbReference type="Proteomes" id="UP000276133"/>
    </source>
</evidence>
<protein>
    <submittedName>
        <fullName evidence="2">Uncharacterized protein</fullName>
    </submittedName>
</protein>
<dbReference type="Proteomes" id="UP000276133">
    <property type="component" value="Unassembled WGS sequence"/>
</dbReference>